<accession>A0A0L0VR02</accession>
<evidence type="ECO:0000313" key="1">
    <source>
        <dbReference type="EMBL" id="KNF01430.1"/>
    </source>
</evidence>
<reference evidence="2" key="1">
    <citation type="submission" date="2014-03" db="EMBL/GenBank/DDBJ databases">
        <title>The Genome Sequence of Puccinia striiformis f. sp. tritici PST-78.</title>
        <authorList>
            <consortium name="The Broad Institute Genome Sequencing Platform"/>
            <person name="Cuomo C."/>
            <person name="Hulbert S."/>
            <person name="Chen X."/>
            <person name="Walker B."/>
            <person name="Young S.K."/>
            <person name="Zeng Q."/>
            <person name="Gargeya S."/>
            <person name="Fitzgerald M."/>
            <person name="Haas B."/>
            <person name="Abouelleil A."/>
            <person name="Alvarado L."/>
            <person name="Arachchi H.M."/>
            <person name="Berlin A.M."/>
            <person name="Chapman S.B."/>
            <person name="Goldberg J."/>
            <person name="Griggs A."/>
            <person name="Gujja S."/>
            <person name="Hansen M."/>
            <person name="Howarth C."/>
            <person name="Imamovic A."/>
            <person name="Larimer J."/>
            <person name="McCowan C."/>
            <person name="Montmayeur A."/>
            <person name="Murphy C."/>
            <person name="Neiman D."/>
            <person name="Pearson M."/>
            <person name="Priest M."/>
            <person name="Roberts A."/>
            <person name="Saif S."/>
            <person name="Shea T."/>
            <person name="Sisk P."/>
            <person name="Sykes S."/>
            <person name="Wortman J."/>
            <person name="Nusbaum C."/>
            <person name="Birren B."/>
        </authorList>
    </citation>
    <scope>NUCLEOTIDE SEQUENCE [LARGE SCALE GENOMIC DNA]</scope>
    <source>
        <strain evidence="2">race PST-78</strain>
    </source>
</reference>
<gene>
    <name evidence="1" type="ORF">PSTG_05215</name>
</gene>
<dbReference type="AlphaFoldDB" id="A0A0L0VR02"/>
<protein>
    <submittedName>
        <fullName evidence="1">Uncharacterized protein</fullName>
    </submittedName>
</protein>
<keyword evidence="2" id="KW-1185">Reference proteome</keyword>
<sequence>MVTIPSLPYFTGLQYSSKVNRGLRHEMQPIFTVEKVLQIRLICSTSKSLEGKEVDNRLVALISVLSELHHALNLQLPKLGKPPLPNSQPSYLDWLAGVLFDKKESYPILGSILEHEISSYPVEFTPIQQQVIYSLTSRRLNTQQLTDIAGFLGYWCKNHQEEYWTQHFKDEADFGEIMLGAIISAIRIK</sequence>
<proteinExistence type="predicted"/>
<dbReference type="Proteomes" id="UP000054564">
    <property type="component" value="Unassembled WGS sequence"/>
</dbReference>
<comment type="caution">
    <text evidence="1">The sequence shown here is derived from an EMBL/GenBank/DDBJ whole genome shotgun (WGS) entry which is preliminary data.</text>
</comment>
<organism evidence="1 2">
    <name type="scientific">Puccinia striiformis f. sp. tritici PST-78</name>
    <dbReference type="NCBI Taxonomy" id="1165861"/>
    <lineage>
        <taxon>Eukaryota</taxon>
        <taxon>Fungi</taxon>
        <taxon>Dikarya</taxon>
        <taxon>Basidiomycota</taxon>
        <taxon>Pucciniomycotina</taxon>
        <taxon>Pucciniomycetes</taxon>
        <taxon>Pucciniales</taxon>
        <taxon>Pucciniaceae</taxon>
        <taxon>Puccinia</taxon>
    </lineage>
</organism>
<name>A0A0L0VR02_9BASI</name>
<evidence type="ECO:0000313" key="2">
    <source>
        <dbReference type="Proteomes" id="UP000054564"/>
    </source>
</evidence>
<dbReference type="EMBL" id="AJIL01000029">
    <property type="protein sequence ID" value="KNF01430.1"/>
    <property type="molecule type" value="Genomic_DNA"/>
</dbReference>